<dbReference type="GO" id="GO:0015165">
    <property type="term" value="F:pyrimidine nucleotide-sugar transmembrane transporter activity"/>
    <property type="evidence" value="ECO:0007669"/>
    <property type="project" value="InterPro"/>
</dbReference>
<feature type="region of interest" description="Disordered" evidence="5">
    <location>
        <begin position="532"/>
        <end position="651"/>
    </location>
</feature>
<evidence type="ECO:0000256" key="2">
    <source>
        <dbReference type="ARBA" id="ARBA00022692"/>
    </source>
</evidence>
<sequence>MSSITNKKSSFSSDRKRAPALNLSPVEKQELYGIPLKYLSLVTLALQNASLSILMRYSRVSDPEHSYNPASAVLLTEILKASISLYTAYKRTDDHALNSNREDHLSPLFPKKKKSFLGNLPVKPSASHNKRRISLSLKDDQRPSDTKLKAKILVAQIFSRDSWKLSIPAILYVIQNNLAFVAASNLEVATFQVAYQMKILTTALFSVVLLGRSLTKTKWLSLVFLAIGVGIVQVQSTTMSSSQGGVHAGNPITGFMAVAMACLTSGLAGVYFELVLKGSNVDLWVRNVQLSLFSFPPALLPVLFGQATHGLGLLERLNLVRNFNVWAYATVLTQVLGGLVTALVIKYSDNILKGFATSISIVISSVASVILFDFPITPGFVMGASTVLGSTMIYNKPSAAAAASNKGVPASSNKIGDNFASYNMEKEKNSNNDIRNSPSPIEAKSMLNVSDEKHKSTFVPAHEMPGPTYNVYSNNDTSHFTGKYTRQALASRSITLYHTITQYFHILILILIRIPSVHDCFQADKVATQPQEVAEKSAPAQTSEQVPPHIDTSSPATKQAEPTTSVPAEPANTSQPVPQVPEATSPSPPTSIQRTPTESKPQGVADRAINGDQGANLQKSPSATASARGAERVSQDQQNRLQDADARLGDDDRRAILMNEGKDAKQVSKILEAEAKNDAAALKDALKDAEKAQKLSAKAEKSITQANGRLEKSIKSHHEIAKKLERLKSDFESSERQREQRQRELELKKQHKAEIDALVDERMERVDRLTNGKAITDRERTVQRRNTVNPKK</sequence>
<dbReference type="PANTHER" id="PTHR10231">
    <property type="entry name" value="NUCLEOTIDE-SUGAR TRANSMEMBRANE TRANSPORTER"/>
    <property type="match status" value="1"/>
</dbReference>
<feature type="transmembrane region" description="Helical" evidence="6">
    <location>
        <begin position="288"/>
        <end position="305"/>
    </location>
</feature>
<dbReference type="Proteomes" id="UP000306954">
    <property type="component" value="Unassembled WGS sequence"/>
</dbReference>
<feature type="compositionally biased region" description="Polar residues" evidence="5">
    <location>
        <begin position="613"/>
        <end position="625"/>
    </location>
</feature>
<dbReference type="SUPFAM" id="SSF103481">
    <property type="entry name" value="Multidrug resistance efflux transporter EmrE"/>
    <property type="match status" value="1"/>
</dbReference>
<accession>A0A4T0GXT5</accession>
<keyword evidence="4 6" id="KW-0472">Membrane</keyword>
<organism evidence="7 8">
    <name type="scientific">Wallemia ichthyophaga</name>
    <dbReference type="NCBI Taxonomy" id="245174"/>
    <lineage>
        <taxon>Eukaryota</taxon>
        <taxon>Fungi</taxon>
        <taxon>Dikarya</taxon>
        <taxon>Basidiomycota</taxon>
        <taxon>Wallemiomycotina</taxon>
        <taxon>Wallemiomycetes</taxon>
        <taxon>Wallemiales</taxon>
        <taxon>Wallemiaceae</taxon>
        <taxon>Wallemia</taxon>
    </lineage>
</organism>
<comment type="caution">
    <text evidence="7">The sequence shown here is derived from an EMBL/GenBank/DDBJ whole genome shotgun (WGS) entry which is preliminary data.</text>
</comment>
<feature type="region of interest" description="Disordered" evidence="5">
    <location>
        <begin position="116"/>
        <end position="135"/>
    </location>
</feature>
<dbReference type="GO" id="GO:0000139">
    <property type="term" value="C:Golgi membrane"/>
    <property type="evidence" value="ECO:0007669"/>
    <property type="project" value="InterPro"/>
</dbReference>
<keyword evidence="2 6" id="KW-0812">Transmembrane</keyword>
<dbReference type="InterPro" id="IPR037185">
    <property type="entry name" value="EmrE-like"/>
</dbReference>
<evidence type="ECO:0000256" key="4">
    <source>
        <dbReference type="ARBA" id="ARBA00023136"/>
    </source>
</evidence>
<feature type="region of interest" description="Disordered" evidence="5">
    <location>
        <begin position="770"/>
        <end position="792"/>
    </location>
</feature>
<dbReference type="EMBL" id="SPOF01000089">
    <property type="protein sequence ID" value="TIB07568.1"/>
    <property type="molecule type" value="Genomic_DNA"/>
</dbReference>
<proteinExistence type="predicted"/>
<dbReference type="InterPro" id="IPR007271">
    <property type="entry name" value="Nuc_sug_transpt"/>
</dbReference>
<feature type="transmembrane region" description="Helical" evidence="6">
    <location>
        <begin position="352"/>
        <end position="372"/>
    </location>
</feature>
<reference evidence="7 8" key="1">
    <citation type="submission" date="2019-03" db="EMBL/GenBank/DDBJ databases">
        <title>Sequencing 23 genomes of Wallemia ichthyophaga.</title>
        <authorList>
            <person name="Gostincar C."/>
        </authorList>
    </citation>
    <scope>NUCLEOTIDE SEQUENCE [LARGE SCALE GENOMIC DNA]</scope>
    <source>
        <strain evidence="7 8">EXF-8621</strain>
    </source>
</reference>
<feature type="compositionally biased region" description="Basic and acidic residues" evidence="5">
    <location>
        <begin position="770"/>
        <end position="782"/>
    </location>
</feature>
<evidence type="ECO:0000256" key="1">
    <source>
        <dbReference type="ARBA" id="ARBA00004141"/>
    </source>
</evidence>
<name>A0A4T0GXT5_WALIC</name>
<dbReference type="NCBIfam" id="TIGR00803">
    <property type="entry name" value="nst"/>
    <property type="match status" value="1"/>
</dbReference>
<feature type="transmembrane region" description="Helical" evidence="6">
    <location>
        <begin position="195"/>
        <end position="212"/>
    </location>
</feature>
<feature type="transmembrane region" description="Helical" evidence="6">
    <location>
        <begin position="219"/>
        <end position="235"/>
    </location>
</feature>
<dbReference type="AlphaFoldDB" id="A0A4T0GXT5"/>
<feature type="transmembrane region" description="Helical" evidence="6">
    <location>
        <begin position="325"/>
        <end position="345"/>
    </location>
</feature>
<evidence type="ECO:0000256" key="3">
    <source>
        <dbReference type="ARBA" id="ARBA00022989"/>
    </source>
</evidence>
<evidence type="ECO:0000313" key="7">
    <source>
        <dbReference type="EMBL" id="TIB07568.1"/>
    </source>
</evidence>
<feature type="compositionally biased region" description="Basic and acidic residues" evidence="5">
    <location>
        <begin position="642"/>
        <end position="651"/>
    </location>
</feature>
<evidence type="ECO:0000313" key="8">
    <source>
        <dbReference type="Proteomes" id="UP000306954"/>
    </source>
</evidence>
<evidence type="ECO:0000256" key="5">
    <source>
        <dbReference type="SAM" id="MobiDB-lite"/>
    </source>
</evidence>
<feature type="compositionally biased region" description="Basic and acidic residues" evidence="5">
    <location>
        <begin position="687"/>
        <end position="701"/>
    </location>
</feature>
<dbReference type="Pfam" id="PF04142">
    <property type="entry name" value="Nuc_sug_transp"/>
    <property type="match status" value="2"/>
</dbReference>
<feature type="compositionally biased region" description="Polar residues" evidence="5">
    <location>
        <begin position="539"/>
        <end position="600"/>
    </location>
</feature>
<evidence type="ECO:0000256" key="6">
    <source>
        <dbReference type="SAM" id="Phobius"/>
    </source>
</evidence>
<feature type="transmembrane region" description="Helical" evidence="6">
    <location>
        <begin position="255"/>
        <end position="276"/>
    </location>
</feature>
<feature type="compositionally biased region" description="Basic and acidic residues" evidence="5">
    <location>
        <begin position="709"/>
        <end position="746"/>
    </location>
</feature>
<feature type="region of interest" description="Disordered" evidence="5">
    <location>
        <begin position="687"/>
        <end position="746"/>
    </location>
</feature>
<gene>
    <name evidence="7" type="ORF">E3P90_04038</name>
</gene>
<evidence type="ECO:0008006" key="9">
    <source>
        <dbReference type="Google" id="ProtNLM"/>
    </source>
</evidence>
<protein>
    <recommendedName>
        <fullName evidence="9">UDP-galactose transporter</fullName>
    </recommendedName>
</protein>
<comment type="subcellular location">
    <subcellularLocation>
        <location evidence="1">Membrane</location>
        <topology evidence="1">Multi-pass membrane protein</topology>
    </subcellularLocation>
</comment>
<keyword evidence="3 6" id="KW-1133">Transmembrane helix</keyword>